<evidence type="ECO:0000259" key="16">
    <source>
        <dbReference type="PROSITE" id="PS51198"/>
    </source>
</evidence>
<feature type="binding site" evidence="15">
    <location>
        <begin position="33"/>
        <end position="40"/>
    </location>
    <ligand>
        <name>ATP</name>
        <dbReference type="ChEBI" id="CHEBI:30616"/>
    </ligand>
</feature>
<keyword evidence="7" id="KW-0269">Exonuclease</keyword>
<dbReference type="Pfam" id="PF12705">
    <property type="entry name" value="PDDEXK_1"/>
    <property type="match status" value="1"/>
</dbReference>
<evidence type="ECO:0000256" key="12">
    <source>
        <dbReference type="ARBA" id="ARBA00034617"/>
    </source>
</evidence>
<evidence type="ECO:0000256" key="5">
    <source>
        <dbReference type="ARBA" id="ARBA00022801"/>
    </source>
</evidence>
<dbReference type="InterPro" id="IPR027417">
    <property type="entry name" value="P-loop_NTPase"/>
</dbReference>
<dbReference type="Gene3D" id="3.90.320.10">
    <property type="match status" value="1"/>
</dbReference>
<dbReference type="Pfam" id="PF13361">
    <property type="entry name" value="UvrD_C"/>
    <property type="match status" value="2"/>
</dbReference>
<dbReference type="PROSITE" id="PS51217">
    <property type="entry name" value="UVRD_HELICASE_CTER"/>
    <property type="match status" value="1"/>
</dbReference>
<evidence type="ECO:0000256" key="1">
    <source>
        <dbReference type="ARBA" id="ARBA00009922"/>
    </source>
</evidence>
<sequence length="1032" mass="119203">MITTPEFEESYKKLNPAQKKAVDTIEGPVMVIAGPGTGKTQILTLRIAKILLETQVNPENILALTFTESGVQSMRRRLVQMIGTPGYKTEINTFHGFCNEIIKKNVEDFPRLISSESITEVEQIQILEKIILDSKLDLLKPFGDPLYYLRYILSSINDLKKEGVSVEDFKKAIEKQKQNFEKVEDLYHEKGPYKGRIKNKYIELEKDINKNAQLLTVYESYQKALQENKLYDFNDMLMEVIFTFSRNKNLLAFLQETYQYILVDEHQDTNTAQNKLIELLCNFYDSPNLFVVGDEKQAIFRFQGASLENFLYFKKLYPMAELISLEENYRSTQTILSAASVMIKNNVTSQVLQTSIELRSNSKFNEEKIKVASFSDYFGEYYFLAQDIKKKISQGADSREIAVLCRNNRDLNPVVDSLAQLGIPYQIEADQNIFTDPYVRKLILLFRAIDNFGSDTDVVLAMHCDFLKLDPLDVYKLMNFSRVSKKSIYEIVPAVDLKSKQKILDFFENLSKWKALSTNENAEYVFVAVLKESGLLEFILKKKNSLDILDKLSGIFKEIKLKTDKRPDFSLNDFLNYLNLLQSHDILIKKSVKTTLKSAVRLMTAHKSKGLEFDYVYIPQAFDGHWGNVKKRGKGFNLPWEELGIKIDLTVELEENEDERRLFYVALTRARKDVMITYSTSSIEGKEQVPSQFITEITEDHKENIDTSSFEEQFQNNKQLLFSPKSLISVNLKTSQGLEESKEFFQELLLERGFSVSALNNYLNCPWRFFYRNLLLLPDVKTKSLIFGSSIHKAISVYIRNSKFKEVDEEFLINAYKNALQKEIAGGVDFDELLNKGEKVLRSFYTDQIINWSTDLISELYIKGVQLSDKVVLNGMIDLIEPTKKINEMIVYDFKTGKPKTRAEIEGTTANSSGDYMRQLVFYKILLDRYHQGKMKMTQGGIIFVEPDTKGKFKKEIFEITPSQTKVLEDQIKSVASEILNLDFWERRCDDRDCEYCKLRDVMGDGEKIDEVVIKKKVKVTTSNTNMLPLEL</sequence>
<keyword evidence="10" id="KW-0234">DNA repair</keyword>
<keyword evidence="6 15" id="KW-0347">Helicase</keyword>
<evidence type="ECO:0000256" key="7">
    <source>
        <dbReference type="ARBA" id="ARBA00022839"/>
    </source>
</evidence>
<reference evidence="18 19" key="1">
    <citation type="journal article" date="2015" name="Nature">
        <title>rRNA introns, odd ribosomes, and small enigmatic genomes across a large radiation of phyla.</title>
        <authorList>
            <person name="Brown C.T."/>
            <person name="Hug L.A."/>
            <person name="Thomas B.C."/>
            <person name="Sharon I."/>
            <person name="Castelle C.J."/>
            <person name="Singh A."/>
            <person name="Wilkins M.J."/>
            <person name="Williams K.H."/>
            <person name="Banfield J.F."/>
        </authorList>
    </citation>
    <scope>NUCLEOTIDE SEQUENCE [LARGE SCALE GENOMIC DNA]</scope>
</reference>
<dbReference type="GO" id="GO:0000725">
    <property type="term" value="P:recombinational repair"/>
    <property type="evidence" value="ECO:0007669"/>
    <property type="project" value="TreeGrafter"/>
</dbReference>
<evidence type="ECO:0000256" key="10">
    <source>
        <dbReference type="ARBA" id="ARBA00023204"/>
    </source>
</evidence>
<dbReference type="EMBL" id="LBUP01000002">
    <property type="protein sequence ID" value="KKQ67018.1"/>
    <property type="molecule type" value="Genomic_DNA"/>
</dbReference>
<dbReference type="InterPro" id="IPR013986">
    <property type="entry name" value="DExx_box_DNA_helicase_dom_sf"/>
</dbReference>
<evidence type="ECO:0000256" key="11">
    <source>
        <dbReference type="ARBA" id="ARBA00023235"/>
    </source>
</evidence>
<keyword evidence="11" id="KW-0413">Isomerase</keyword>
<evidence type="ECO:0000256" key="8">
    <source>
        <dbReference type="ARBA" id="ARBA00022840"/>
    </source>
</evidence>
<comment type="catalytic activity">
    <reaction evidence="12">
        <text>Couples ATP hydrolysis with the unwinding of duplex DNA by translocating in the 3'-5' direction.</text>
        <dbReference type="EC" id="5.6.2.4"/>
    </reaction>
</comment>
<feature type="domain" description="UvrD-like helicase ATP-binding" evidence="16">
    <location>
        <begin position="12"/>
        <end position="332"/>
    </location>
</feature>
<dbReference type="InterPro" id="IPR000212">
    <property type="entry name" value="DNA_helicase_UvrD/REP"/>
</dbReference>
<evidence type="ECO:0000313" key="18">
    <source>
        <dbReference type="EMBL" id="KKQ67018.1"/>
    </source>
</evidence>
<evidence type="ECO:0000256" key="13">
    <source>
        <dbReference type="ARBA" id="ARBA00034808"/>
    </source>
</evidence>
<keyword evidence="8 15" id="KW-0067">ATP-binding</keyword>
<evidence type="ECO:0000256" key="3">
    <source>
        <dbReference type="ARBA" id="ARBA00022741"/>
    </source>
</evidence>
<comment type="caution">
    <text evidence="18">The sequence shown here is derived from an EMBL/GenBank/DDBJ whole genome shotgun (WGS) entry which is preliminary data.</text>
</comment>
<gene>
    <name evidence="18" type="ORF">US86_C0002G0135</name>
</gene>
<dbReference type="InterPro" id="IPR014017">
    <property type="entry name" value="DNA_helicase_UvrD-like_C"/>
</dbReference>
<dbReference type="PATRIC" id="fig|1618422.5.peg.576"/>
<keyword evidence="2" id="KW-0540">Nuclease</keyword>
<dbReference type="SUPFAM" id="SSF52540">
    <property type="entry name" value="P-loop containing nucleoside triphosphate hydrolases"/>
    <property type="match status" value="1"/>
</dbReference>
<dbReference type="GO" id="GO:0003677">
    <property type="term" value="F:DNA binding"/>
    <property type="evidence" value="ECO:0007669"/>
    <property type="project" value="UniProtKB-KW"/>
</dbReference>
<name>A0A0G0JH57_9BACT</name>
<dbReference type="Proteomes" id="UP000034235">
    <property type="component" value="Unassembled WGS sequence"/>
</dbReference>
<dbReference type="InterPro" id="IPR038726">
    <property type="entry name" value="PDDEXK_AddAB-type"/>
</dbReference>
<comment type="similarity">
    <text evidence="1">Belongs to the helicase family. UvrD subfamily.</text>
</comment>
<dbReference type="GO" id="GO:0005524">
    <property type="term" value="F:ATP binding"/>
    <property type="evidence" value="ECO:0007669"/>
    <property type="project" value="UniProtKB-UniRule"/>
</dbReference>
<evidence type="ECO:0000256" key="15">
    <source>
        <dbReference type="PROSITE-ProRule" id="PRU00560"/>
    </source>
</evidence>
<evidence type="ECO:0000256" key="4">
    <source>
        <dbReference type="ARBA" id="ARBA00022763"/>
    </source>
</evidence>
<keyword evidence="5 15" id="KW-0378">Hydrolase</keyword>
<dbReference type="PROSITE" id="PS51198">
    <property type="entry name" value="UVRD_HELICASE_ATP_BIND"/>
    <property type="match status" value="1"/>
</dbReference>
<keyword evidence="4" id="KW-0227">DNA damage</keyword>
<dbReference type="SUPFAM" id="SSF52980">
    <property type="entry name" value="Restriction endonuclease-like"/>
    <property type="match status" value="1"/>
</dbReference>
<dbReference type="InterPro" id="IPR011335">
    <property type="entry name" value="Restrct_endonuc-II-like"/>
</dbReference>
<keyword evidence="3 15" id="KW-0547">Nucleotide-binding</keyword>
<dbReference type="InterPro" id="IPR014016">
    <property type="entry name" value="UvrD-like_ATP-bd"/>
</dbReference>
<proteinExistence type="inferred from homology"/>
<comment type="catalytic activity">
    <reaction evidence="14">
        <text>ATP + H2O = ADP + phosphate + H(+)</text>
        <dbReference type="Rhea" id="RHEA:13065"/>
        <dbReference type="ChEBI" id="CHEBI:15377"/>
        <dbReference type="ChEBI" id="CHEBI:15378"/>
        <dbReference type="ChEBI" id="CHEBI:30616"/>
        <dbReference type="ChEBI" id="CHEBI:43474"/>
        <dbReference type="ChEBI" id="CHEBI:456216"/>
        <dbReference type="EC" id="5.6.2.4"/>
    </reaction>
</comment>
<dbReference type="GO" id="GO:0004527">
    <property type="term" value="F:exonuclease activity"/>
    <property type="evidence" value="ECO:0007669"/>
    <property type="project" value="UniProtKB-KW"/>
</dbReference>
<organism evidence="18 19">
    <name type="scientific">Candidatus Daviesbacteria bacterium GW2011_GWA2_38_24</name>
    <dbReference type="NCBI Taxonomy" id="1618422"/>
    <lineage>
        <taxon>Bacteria</taxon>
        <taxon>Candidatus Daviesiibacteriota</taxon>
    </lineage>
</organism>
<evidence type="ECO:0000256" key="9">
    <source>
        <dbReference type="ARBA" id="ARBA00023125"/>
    </source>
</evidence>
<keyword evidence="9" id="KW-0238">DNA-binding</keyword>
<evidence type="ECO:0000313" key="19">
    <source>
        <dbReference type="Proteomes" id="UP000034235"/>
    </source>
</evidence>
<dbReference type="Gene3D" id="1.10.10.160">
    <property type="match status" value="1"/>
</dbReference>
<dbReference type="PANTHER" id="PTHR11070:SF2">
    <property type="entry name" value="ATP-DEPENDENT DNA HELICASE SRS2"/>
    <property type="match status" value="1"/>
</dbReference>
<dbReference type="GO" id="GO:0043138">
    <property type="term" value="F:3'-5' DNA helicase activity"/>
    <property type="evidence" value="ECO:0007669"/>
    <property type="project" value="UniProtKB-EC"/>
</dbReference>
<dbReference type="EC" id="5.6.2.4" evidence="13"/>
<protein>
    <recommendedName>
        <fullName evidence="13">DNA 3'-5' helicase</fullName>
        <ecNumber evidence="13">5.6.2.4</ecNumber>
    </recommendedName>
</protein>
<dbReference type="Gene3D" id="3.40.50.300">
    <property type="entry name" value="P-loop containing nucleotide triphosphate hydrolases"/>
    <property type="match status" value="2"/>
</dbReference>
<evidence type="ECO:0000256" key="6">
    <source>
        <dbReference type="ARBA" id="ARBA00022806"/>
    </source>
</evidence>
<dbReference type="AlphaFoldDB" id="A0A0G0JH57"/>
<dbReference type="InterPro" id="IPR011604">
    <property type="entry name" value="PDDEXK-like_dom_sf"/>
</dbReference>
<evidence type="ECO:0000256" key="14">
    <source>
        <dbReference type="ARBA" id="ARBA00048988"/>
    </source>
</evidence>
<evidence type="ECO:0000256" key="2">
    <source>
        <dbReference type="ARBA" id="ARBA00022722"/>
    </source>
</evidence>
<dbReference type="PANTHER" id="PTHR11070">
    <property type="entry name" value="UVRD / RECB / PCRA DNA HELICASE FAMILY MEMBER"/>
    <property type="match status" value="1"/>
</dbReference>
<evidence type="ECO:0000259" key="17">
    <source>
        <dbReference type="PROSITE" id="PS51217"/>
    </source>
</evidence>
<dbReference type="Pfam" id="PF00580">
    <property type="entry name" value="UvrD-helicase"/>
    <property type="match status" value="1"/>
</dbReference>
<dbReference type="Gene3D" id="1.10.486.10">
    <property type="entry name" value="PCRA, domain 4"/>
    <property type="match status" value="1"/>
</dbReference>
<feature type="domain" description="UvrD-like helicase C-terminal" evidence="17">
    <location>
        <begin position="333"/>
        <end position="610"/>
    </location>
</feature>
<accession>A0A0G0JH57</accession>
<dbReference type="CDD" id="cd17932">
    <property type="entry name" value="DEXQc_UvrD"/>
    <property type="match status" value="1"/>
</dbReference>